<protein>
    <submittedName>
        <fullName evidence="7">Uncharacterized protein</fullName>
    </submittedName>
</protein>
<accession>A0AA36JBR8</accession>
<dbReference type="PRINTS" id="PR00080">
    <property type="entry name" value="SDRFAMILY"/>
</dbReference>
<dbReference type="PANTHER" id="PTHR43899">
    <property type="entry name" value="RH59310P"/>
    <property type="match status" value="1"/>
</dbReference>
<dbReference type="EMBL" id="CAUJNA010003439">
    <property type="protein sequence ID" value="CAJ1402136.1"/>
    <property type="molecule type" value="Genomic_DNA"/>
</dbReference>
<name>A0AA36JBR8_9DINO</name>
<dbReference type="Proteomes" id="UP001178507">
    <property type="component" value="Unassembled WGS sequence"/>
</dbReference>
<comment type="subcellular location">
    <subcellularLocation>
        <location evidence="1">Endoplasmic reticulum</location>
    </subcellularLocation>
</comment>
<dbReference type="Pfam" id="PF00106">
    <property type="entry name" value="adh_short"/>
    <property type="match status" value="1"/>
</dbReference>
<dbReference type="FunFam" id="3.40.50.720:FF:000137">
    <property type="entry name" value="Hydroxysteroid (17-beta) dehydrogenase 3"/>
    <property type="match status" value="1"/>
</dbReference>
<dbReference type="Gene3D" id="3.40.50.720">
    <property type="entry name" value="NAD(P)-binding Rossmann-like Domain"/>
    <property type="match status" value="1"/>
</dbReference>
<proteinExistence type="inferred from homology"/>
<evidence type="ECO:0000256" key="1">
    <source>
        <dbReference type="ARBA" id="ARBA00004240"/>
    </source>
</evidence>
<dbReference type="PANTHER" id="PTHR43899:SF13">
    <property type="entry name" value="RH59310P"/>
    <property type="match status" value="1"/>
</dbReference>
<dbReference type="PIRSF" id="PIRSF000126">
    <property type="entry name" value="11-beta-HSD1"/>
    <property type="match status" value="1"/>
</dbReference>
<comment type="similarity">
    <text evidence="2 5">Belongs to the short-chain dehydrogenases/reductases (SDR) family.</text>
</comment>
<keyword evidence="3" id="KW-0521">NADP</keyword>
<evidence type="ECO:0000313" key="7">
    <source>
        <dbReference type="EMBL" id="CAJ1402136.1"/>
    </source>
</evidence>
<reference evidence="7" key="1">
    <citation type="submission" date="2023-08" db="EMBL/GenBank/DDBJ databases">
        <authorList>
            <person name="Chen Y."/>
            <person name="Shah S."/>
            <person name="Dougan E. K."/>
            <person name="Thang M."/>
            <person name="Chan C."/>
        </authorList>
    </citation>
    <scope>NUCLEOTIDE SEQUENCE</scope>
</reference>
<dbReference type="CDD" id="cd05356">
    <property type="entry name" value="17beta-HSD1_like_SDR_c"/>
    <property type="match status" value="1"/>
</dbReference>
<dbReference type="AlphaFoldDB" id="A0AA36JBR8"/>
<dbReference type="InterPro" id="IPR020904">
    <property type="entry name" value="Sc_DH/Rdtase_CS"/>
</dbReference>
<evidence type="ECO:0000256" key="6">
    <source>
        <dbReference type="SAM" id="SignalP"/>
    </source>
</evidence>
<evidence type="ECO:0000256" key="5">
    <source>
        <dbReference type="RuleBase" id="RU000363"/>
    </source>
</evidence>
<evidence type="ECO:0000313" key="8">
    <source>
        <dbReference type="Proteomes" id="UP001178507"/>
    </source>
</evidence>
<keyword evidence="8" id="KW-1185">Reference proteome</keyword>
<organism evidence="7 8">
    <name type="scientific">Effrenium voratum</name>
    <dbReference type="NCBI Taxonomy" id="2562239"/>
    <lineage>
        <taxon>Eukaryota</taxon>
        <taxon>Sar</taxon>
        <taxon>Alveolata</taxon>
        <taxon>Dinophyceae</taxon>
        <taxon>Suessiales</taxon>
        <taxon>Symbiodiniaceae</taxon>
        <taxon>Effrenium</taxon>
    </lineage>
</organism>
<evidence type="ECO:0000256" key="2">
    <source>
        <dbReference type="ARBA" id="ARBA00006484"/>
    </source>
</evidence>
<evidence type="ECO:0000256" key="3">
    <source>
        <dbReference type="ARBA" id="ARBA00022857"/>
    </source>
</evidence>
<dbReference type="GO" id="GO:0016491">
    <property type="term" value="F:oxidoreductase activity"/>
    <property type="evidence" value="ECO:0007669"/>
    <property type="project" value="UniProtKB-KW"/>
</dbReference>
<dbReference type="InterPro" id="IPR051019">
    <property type="entry name" value="VLCFA-Steroid_DH"/>
</dbReference>
<dbReference type="InterPro" id="IPR002347">
    <property type="entry name" value="SDR_fam"/>
</dbReference>
<dbReference type="SUPFAM" id="SSF51735">
    <property type="entry name" value="NAD(P)-binding Rossmann-fold domains"/>
    <property type="match status" value="1"/>
</dbReference>
<sequence>MEPLLSLLCLAVAAKGSHCLWLAYKFFFRPGKDLRQYGEWAIVTGATDGIGKAYAFELAQQKLKVLLIARNEEKLSETAKELTAAHGVEVDQLKVDFSNFDQAARDAVKAKIKDLDVGLLINNVGLSYTFTKYFHELKDSEVADIMEVNMTSMTWMTRLVLGEEGGPGMLARKRGAIVNTSSGAARTTSPLLAEYSGAKAYVEMFSMGLGAELASKGIHVQVQTPLYVTTKMAKIRTASVTVPSPKDYVSCAARQIGYEALISPWWAHSLQLWALNSLPEVVAVKLLNMQHQGIRKRGLKKEKEKAEENKKGQ</sequence>
<keyword evidence="6" id="KW-0732">Signal</keyword>
<keyword evidence="4" id="KW-0560">Oxidoreductase</keyword>
<gene>
    <name evidence="7" type="ORF">EVOR1521_LOCUS25088</name>
</gene>
<dbReference type="PROSITE" id="PS00061">
    <property type="entry name" value="ADH_SHORT"/>
    <property type="match status" value="1"/>
</dbReference>
<dbReference type="PRINTS" id="PR00081">
    <property type="entry name" value="GDHRDH"/>
</dbReference>
<dbReference type="InterPro" id="IPR036291">
    <property type="entry name" value="NAD(P)-bd_dom_sf"/>
</dbReference>
<feature type="chain" id="PRO_5041310341" evidence="6">
    <location>
        <begin position="20"/>
        <end position="313"/>
    </location>
</feature>
<dbReference type="GO" id="GO:0005783">
    <property type="term" value="C:endoplasmic reticulum"/>
    <property type="evidence" value="ECO:0007669"/>
    <property type="project" value="UniProtKB-SubCell"/>
</dbReference>
<feature type="signal peptide" evidence="6">
    <location>
        <begin position="1"/>
        <end position="19"/>
    </location>
</feature>
<comment type="caution">
    <text evidence="7">The sequence shown here is derived from an EMBL/GenBank/DDBJ whole genome shotgun (WGS) entry which is preliminary data.</text>
</comment>
<evidence type="ECO:0000256" key="4">
    <source>
        <dbReference type="ARBA" id="ARBA00023002"/>
    </source>
</evidence>